<accession>A0A812P6T9</accession>
<organism evidence="2 3">
    <name type="scientific">Symbiodinium necroappetens</name>
    <dbReference type="NCBI Taxonomy" id="1628268"/>
    <lineage>
        <taxon>Eukaryota</taxon>
        <taxon>Sar</taxon>
        <taxon>Alveolata</taxon>
        <taxon>Dinophyceae</taxon>
        <taxon>Suessiales</taxon>
        <taxon>Symbiodiniaceae</taxon>
        <taxon>Symbiodinium</taxon>
    </lineage>
</organism>
<evidence type="ECO:0000256" key="1">
    <source>
        <dbReference type="SAM" id="MobiDB-lite"/>
    </source>
</evidence>
<keyword evidence="3" id="KW-1185">Reference proteome</keyword>
<sequence>MSPAAPQDGELVDWGLLQPIQKSDDEEEVLPRQKSKEFDKGEKNEKNPPKSKKGRRDGQKLDMKKLLTEAPGSHVSTSLPQETLQVSFHRGSFMGSACLMGSDESEQTSRPSMLRKSARPGGDLIA</sequence>
<feature type="compositionally biased region" description="Basic and acidic residues" evidence="1">
    <location>
        <begin position="29"/>
        <end position="48"/>
    </location>
</feature>
<dbReference type="OrthoDB" id="10602710at2759"/>
<feature type="region of interest" description="Disordered" evidence="1">
    <location>
        <begin position="1"/>
        <end position="62"/>
    </location>
</feature>
<feature type="region of interest" description="Disordered" evidence="1">
    <location>
        <begin position="95"/>
        <end position="126"/>
    </location>
</feature>
<dbReference type="AlphaFoldDB" id="A0A812P6T9"/>
<comment type="caution">
    <text evidence="2">The sequence shown here is derived from an EMBL/GenBank/DDBJ whole genome shotgun (WGS) entry which is preliminary data.</text>
</comment>
<dbReference type="Proteomes" id="UP000601435">
    <property type="component" value="Unassembled WGS sequence"/>
</dbReference>
<gene>
    <name evidence="2" type="ORF">SNEC2469_LOCUS8121</name>
</gene>
<protein>
    <submittedName>
        <fullName evidence="2">Uncharacterized protein</fullName>
    </submittedName>
</protein>
<proteinExistence type="predicted"/>
<evidence type="ECO:0000313" key="3">
    <source>
        <dbReference type="Proteomes" id="UP000601435"/>
    </source>
</evidence>
<dbReference type="EMBL" id="CAJNJA010013520">
    <property type="protein sequence ID" value="CAE7323049.1"/>
    <property type="molecule type" value="Genomic_DNA"/>
</dbReference>
<name>A0A812P6T9_9DINO</name>
<reference evidence="2" key="1">
    <citation type="submission" date="2021-02" db="EMBL/GenBank/DDBJ databases">
        <authorList>
            <person name="Dougan E. K."/>
            <person name="Rhodes N."/>
            <person name="Thang M."/>
            <person name="Chan C."/>
        </authorList>
    </citation>
    <scope>NUCLEOTIDE SEQUENCE</scope>
</reference>
<evidence type="ECO:0000313" key="2">
    <source>
        <dbReference type="EMBL" id="CAE7323049.1"/>
    </source>
</evidence>